<feature type="region of interest" description="Disordered" evidence="1">
    <location>
        <begin position="128"/>
        <end position="250"/>
    </location>
</feature>
<keyword evidence="3" id="KW-1185">Reference proteome</keyword>
<feature type="compositionally biased region" description="Basic residues" evidence="1">
    <location>
        <begin position="179"/>
        <end position="188"/>
    </location>
</feature>
<protein>
    <submittedName>
        <fullName evidence="2">Uncharacterized protein</fullName>
    </submittedName>
</protein>
<dbReference type="HOGENOM" id="CLU_1111552_0_0_1"/>
<reference evidence="3" key="2">
    <citation type="submission" date="2015-01" db="EMBL/GenBank/DDBJ databases">
        <title>Evolutionary Origins and Diversification of the Mycorrhizal Mutualists.</title>
        <authorList>
            <consortium name="DOE Joint Genome Institute"/>
            <consortium name="Mycorrhizal Genomics Consortium"/>
            <person name="Kohler A."/>
            <person name="Kuo A."/>
            <person name="Nagy L.G."/>
            <person name="Floudas D."/>
            <person name="Copeland A."/>
            <person name="Barry K.W."/>
            <person name="Cichocki N."/>
            <person name="Veneault-Fourrey C."/>
            <person name="LaButti K."/>
            <person name="Lindquist E.A."/>
            <person name="Lipzen A."/>
            <person name="Lundell T."/>
            <person name="Morin E."/>
            <person name="Murat C."/>
            <person name="Riley R."/>
            <person name="Ohm R."/>
            <person name="Sun H."/>
            <person name="Tunlid A."/>
            <person name="Henrissat B."/>
            <person name="Grigoriev I.V."/>
            <person name="Hibbett D.S."/>
            <person name="Martin F."/>
        </authorList>
    </citation>
    <scope>NUCLEOTIDE SEQUENCE [LARGE SCALE GENOMIC DNA]</scope>
    <source>
        <strain evidence="3">LaAM-08-1</strain>
    </source>
</reference>
<dbReference type="EMBL" id="KN838722">
    <property type="protein sequence ID" value="KIJ96423.1"/>
    <property type="molecule type" value="Genomic_DNA"/>
</dbReference>
<dbReference type="OrthoDB" id="3058369at2759"/>
<evidence type="ECO:0000313" key="3">
    <source>
        <dbReference type="Proteomes" id="UP000054477"/>
    </source>
</evidence>
<evidence type="ECO:0000313" key="2">
    <source>
        <dbReference type="EMBL" id="KIJ96423.1"/>
    </source>
</evidence>
<dbReference type="Proteomes" id="UP000054477">
    <property type="component" value="Unassembled WGS sequence"/>
</dbReference>
<feature type="compositionally biased region" description="Polar residues" evidence="1">
    <location>
        <begin position="133"/>
        <end position="146"/>
    </location>
</feature>
<feature type="compositionally biased region" description="Acidic residues" evidence="1">
    <location>
        <begin position="200"/>
        <end position="211"/>
    </location>
</feature>
<name>A0A0C9X596_9AGAR</name>
<gene>
    <name evidence="2" type="ORF">K443DRAFT_10650</name>
</gene>
<accession>A0A0C9X596</accession>
<sequence length="250" mass="27435">MPTSDAPALNSDGTLKDASEIEWLHSPSNEHRSVSLDDPKKRRRVDSEHNGDELPSGLKGKAPARRVGTKQVKILSKNVRVAAENNQFSTLQQNFFKNNFRGKYLFDCCFFFHSLFVNEVENASDAEMDDSATLPTQLTTSNTHVPTTRRHAASAPPSPKKPNAPITSKSKAPAAPKTNAKKGAKPTSKKTGNNNNDISGNDDNDSSDEDGEGKGFDEGSEPEDPLAKYKMQHQIQHEHAPSFPFSAYSR</sequence>
<reference evidence="2 3" key="1">
    <citation type="submission" date="2014-04" db="EMBL/GenBank/DDBJ databases">
        <authorList>
            <consortium name="DOE Joint Genome Institute"/>
            <person name="Kuo A."/>
            <person name="Kohler A."/>
            <person name="Nagy L.G."/>
            <person name="Floudas D."/>
            <person name="Copeland A."/>
            <person name="Barry K.W."/>
            <person name="Cichocki N."/>
            <person name="Veneault-Fourrey C."/>
            <person name="LaButti K."/>
            <person name="Lindquist E.A."/>
            <person name="Lipzen A."/>
            <person name="Lundell T."/>
            <person name="Morin E."/>
            <person name="Murat C."/>
            <person name="Sun H."/>
            <person name="Tunlid A."/>
            <person name="Henrissat B."/>
            <person name="Grigoriev I.V."/>
            <person name="Hibbett D.S."/>
            <person name="Martin F."/>
            <person name="Nordberg H.P."/>
            <person name="Cantor M.N."/>
            <person name="Hua S.X."/>
        </authorList>
    </citation>
    <scope>NUCLEOTIDE SEQUENCE [LARGE SCALE GENOMIC DNA]</scope>
    <source>
        <strain evidence="2 3">LaAM-08-1</strain>
    </source>
</reference>
<organism evidence="2 3">
    <name type="scientific">Laccaria amethystina LaAM-08-1</name>
    <dbReference type="NCBI Taxonomy" id="1095629"/>
    <lineage>
        <taxon>Eukaryota</taxon>
        <taxon>Fungi</taxon>
        <taxon>Dikarya</taxon>
        <taxon>Basidiomycota</taxon>
        <taxon>Agaricomycotina</taxon>
        <taxon>Agaricomycetes</taxon>
        <taxon>Agaricomycetidae</taxon>
        <taxon>Agaricales</taxon>
        <taxon>Agaricineae</taxon>
        <taxon>Hydnangiaceae</taxon>
        <taxon>Laccaria</taxon>
    </lineage>
</organism>
<feature type="region of interest" description="Disordered" evidence="1">
    <location>
        <begin position="20"/>
        <end position="67"/>
    </location>
</feature>
<proteinExistence type="predicted"/>
<feature type="compositionally biased region" description="Basic and acidic residues" evidence="1">
    <location>
        <begin position="20"/>
        <end position="52"/>
    </location>
</feature>
<feature type="compositionally biased region" description="Low complexity" evidence="1">
    <location>
        <begin position="163"/>
        <end position="178"/>
    </location>
</feature>
<dbReference type="AlphaFoldDB" id="A0A0C9X596"/>
<evidence type="ECO:0000256" key="1">
    <source>
        <dbReference type="SAM" id="MobiDB-lite"/>
    </source>
</evidence>